<evidence type="ECO:0000313" key="9">
    <source>
        <dbReference type="EMBL" id="MFD2244822.1"/>
    </source>
</evidence>
<dbReference type="PANTHER" id="PTHR30287:SF1">
    <property type="entry name" value="INNER MEMBRANE PROTEIN"/>
    <property type="match status" value="1"/>
</dbReference>
<comment type="subcellular location">
    <subcellularLocation>
        <location evidence="1">Cell membrane</location>
        <topology evidence="1">Multi-pass membrane protein</topology>
    </subcellularLocation>
</comment>
<evidence type="ECO:0000313" key="10">
    <source>
        <dbReference type="Proteomes" id="UP001597374"/>
    </source>
</evidence>
<evidence type="ECO:0000259" key="8">
    <source>
        <dbReference type="Pfam" id="PF12704"/>
    </source>
</evidence>
<name>A0ABW5CTB6_9BACT</name>
<dbReference type="InterPro" id="IPR038766">
    <property type="entry name" value="Membrane_comp_ABC_pdt"/>
</dbReference>
<keyword evidence="5 6" id="KW-0472">Membrane</keyword>
<organism evidence="9 10">
    <name type="scientific">Pontibacter ruber</name>
    <dbReference type="NCBI Taxonomy" id="1343895"/>
    <lineage>
        <taxon>Bacteria</taxon>
        <taxon>Pseudomonadati</taxon>
        <taxon>Bacteroidota</taxon>
        <taxon>Cytophagia</taxon>
        <taxon>Cytophagales</taxon>
        <taxon>Hymenobacteraceae</taxon>
        <taxon>Pontibacter</taxon>
    </lineage>
</organism>
<evidence type="ECO:0000256" key="5">
    <source>
        <dbReference type="ARBA" id="ARBA00023136"/>
    </source>
</evidence>
<comment type="caution">
    <text evidence="9">The sequence shown here is derived from an EMBL/GenBank/DDBJ whole genome shotgun (WGS) entry which is preliminary data.</text>
</comment>
<evidence type="ECO:0000256" key="2">
    <source>
        <dbReference type="ARBA" id="ARBA00022475"/>
    </source>
</evidence>
<feature type="transmembrane region" description="Helical" evidence="6">
    <location>
        <begin position="295"/>
        <end position="320"/>
    </location>
</feature>
<reference evidence="10" key="1">
    <citation type="journal article" date="2019" name="Int. J. Syst. Evol. Microbiol.">
        <title>The Global Catalogue of Microorganisms (GCM) 10K type strain sequencing project: providing services to taxonomists for standard genome sequencing and annotation.</title>
        <authorList>
            <consortium name="The Broad Institute Genomics Platform"/>
            <consortium name="The Broad Institute Genome Sequencing Center for Infectious Disease"/>
            <person name="Wu L."/>
            <person name="Ma J."/>
        </authorList>
    </citation>
    <scope>NUCLEOTIDE SEQUENCE [LARGE SCALE GENOMIC DNA]</scope>
    <source>
        <strain evidence="10">CGMCC 4.1782</strain>
    </source>
</reference>
<keyword evidence="10" id="KW-1185">Reference proteome</keyword>
<feature type="transmembrane region" description="Helical" evidence="6">
    <location>
        <begin position="392"/>
        <end position="410"/>
    </location>
</feature>
<evidence type="ECO:0000256" key="4">
    <source>
        <dbReference type="ARBA" id="ARBA00022989"/>
    </source>
</evidence>
<dbReference type="Pfam" id="PF12704">
    <property type="entry name" value="MacB_PCD"/>
    <property type="match status" value="1"/>
</dbReference>
<gene>
    <name evidence="9" type="ORF">ACFSKP_01055</name>
</gene>
<feature type="domain" description="MacB-like periplasmic core" evidence="8">
    <location>
        <begin position="14"/>
        <end position="220"/>
    </location>
</feature>
<feature type="transmembrane region" description="Helical" evidence="6">
    <location>
        <begin position="763"/>
        <end position="785"/>
    </location>
</feature>
<feature type="domain" description="ABC3 transporter permease C-terminal" evidence="7">
    <location>
        <begin position="714"/>
        <end position="824"/>
    </location>
</feature>
<evidence type="ECO:0000256" key="6">
    <source>
        <dbReference type="SAM" id="Phobius"/>
    </source>
</evidence>
<dbReference type="InterPro" id="IPR003838">
    <property type="entry name" value="ABC3_permease_C"/>
</dbReference>
<feature type="transmembrane region" description="Helical" evidence="6">
    <location>
        <begin position="708"/>
        <end position="728"/>
    </location>
</feature>
<dbReference type="RefSeq" id="WP_250430045.1">
    <property type="nucleotide sequence ID" value="NZ_JALPRR010000002.1"/>
</dbReference>
<accession>A0ABW5CTB6</accession>
<proteinExistence type="predicted"/>
<feature type="transmembrane region" description="Helical" evidence="6">
    <location>
        <begin position="797"/>
        <end position="818"/>
    </location>
</feature>
<dbReference type="InterPro" id="IPR025857">
    <property type="entry name" value="MacB_PCD"/>
</dbReference>
<feature type="transmembrane region" description="Helical" evidence="6">
    <location>
        <begin position="340"/>
        <end position="367"/>
    </location>
</feature>
<dbReference type="Proteomes" id="UP001597374">
    <property type="component" value="Unassembled WGS sequence"/>
</dbReference>
<feature type="transmembrane region" description="Helical" evidence="6">
    <location>
        <begin position="250"/>
        <end position="274"/>
    </location>
</feature>
<dbReference type="Pfam" id="PF02687">
    <property type="entry name" value="FtsX"/>
    <property type="match status" value="2"/>
</dbReference>
<dbReference type="EMBL" id="JBHUIM010000001">
    <property type="protein sequence ID" value="MFD2244822.1"/>
    <property type="molecule type" value="Genomic_DNA"/>
</dbReference>
<feature type="domain" description="ABC3 transporter permease C-terminal" evidence="7">
    <location>
        <begin position="253"/>
        <end position="372"/>
    </location>
</feature>
<keyword evidence="4 6" id="KW-1133">Transmembrane helix</keyword>
<protein>
    <submittedName>
        <fullName evidence="9">ABC transporter permease</fullName>
    </submittedName>
</protein>
<evidence type="ECO:0000256" key="3">
    <source>
        <dbReference type="ARBA" id="ARBA00022692"/>
    </source>
</evidence>
<keyword evidence="3 6" id="KW-0812">Transmembrane</keyword>
<evidence type="ECO:0000259" key="7">
    <source>
        <dbReference type="Pfam" id="PF02687"/>
    </source>
</evidence>
<feature type="transmembrane region" description="Helical" evidence="6">
    <location>
        <begin position="416"/>
        <end position="441"/>
    </location>
</feature>
<evidence type="ECO:0000256" key="1">
    <source>
        <dbReference type="ARBA" id="ARBA00004651"/>
    </source>
</evidence>
<sequence length="836" mass="92495">MAWRDTRRNRGKLLLFLSSIVLGIAALVAINSFRESLHDAIDSKARTLIGADMVIGMNKEPDSLALALVDSVKNLGVRSDENRLLSMVYFKRTDDTRLVQVRALEGSFPYFGSIETEPKEASRTFRQGRRALVDHNLMLQYNAQPGDSIRVGEMSFEIAGALHKIPGQSALTATVAPAVYIPRQYLPETGLMQRGSRVSYYYYYSLPPTVNPDTLGKRLDPRLEEYGMFYDTVETRKKSMGRAYDDLARFLGLVGFVALLLGCVGVASAVHVYIREKLATIGILRCLGMSGKQAFLIYLFQVLGMGLLGGLAGAVLGSIVQLVLPELFKSFLPVDVEASFSWLAALQGILLGGVVSVLFALLPLLSIRQVSPLITLRASVEHLTSQKDPLRWGVYALLFLFILLFSRWQLGTWWQALAFAGGVVAAFAILAVLAVGLTWVVRRFFPSHWGYVWRQGLANLYRPNNQTLLLTVSIGLGTALIGTLYLVQRTLLSDVAIAGSANQPNLVLFDIQNSQKEEVLQITKQDSLPVLQIAPIVSVRLDKVNQLTGADVRKDTTLGIPPWLFTREYRITYRSKLINGEETAAGEWKGKYDGIQALIPISLEDRYAERIKVKLGDTLVFNVQGAPVSTRVAHLRTVEWNRVQSNFLVVFPEGVLEEAPQFHVLMTRSKDDAQAARFQRRIVDRFPNISAIGLDLILQTLDEVVSQISFVIQFMALFSIATGLLVLIGSVNVSKFQRVQESVLLRTLGASRRQIFSITSLEYLLLGALAAATGLIISIGAAWALSVYSFKVDFAPVLWPLAVIFVLVTLLTVIVGLLNSRGILVRPPLEVLRREA</sequence>
<feature type="transmembrane region" description="Helical" evidence="6">
    <location>
        <begin position="468"/>
        <end position="487"/>
    </location>
</feature>
<keyword evidence="2" id="KW-1003">Cell membrane</keyword>
<dbReference type="PANTHER" id="PTHR30287">
    <property type="entry name" value="MEMBRANE COMPONENT OF PREDICTED ABC SUPERFAMILY METABOLITE UPTAKE TRANSPORTER"/>
    <property type="match status" value="1"/>
</dbReference>